<evidence type="ECO:0000256" key="1">
    <source>
        <dbReference type="SAM" id="Phobius"/>
    </source>
</evidence>
<feature type="non-terminal residue" evidence="2">
    <location>
        <position position="217"/>
    </location>
</feature>
<gene>
    <name evidence="2" type="ORF">CCH79_00014272</name>
</gene>
<reference evidence="2 3" key="1">
    <citation type="journal article" date="2018" name="G3 (Bethesda)">
        <title>A High-Quality Reference Genome for the Invasive Mosquitofish Gambusia affinis Using a Chicago Library.</title>
        <authorList>
            <person name="Hoffberg S.L."/>
            <person name="Troendle N.J."/>
            <person name="Glenn T.C."/>
            <person name="Mahmud O."/>
            <person name="Louha S."/>
            <person name="Chalopin D."/>
            <person name="Bennetzen J.L."/>
            <person name="Mauricio R."/>
        </authorList>
    </citation>
    <scope>NUCLEOTIDE SEQUENCE [LARGE SCALE GENOMIC DNA]</scope>
    <source>
        <strain evidence="2">NE01/NJP1002.9</strain>
        <tissue evidence="2">Muscle</tissue>
    </source>
</reference>
<keyword evidence="1" id="KW-0472">Membrane</keyword>
<dbReference type="EMBL" id="NHOQ01002739">
    <property type="protein sequence ID" value="PWA14885.1"/>
    <property type="molecule type" value="Genomic_DNA"/>
</dbReference>
<accession>A0A315V7G9</accession>
<sequence>MEQSSSQADVESLQKSVRRRRSFVDFFLGMSVVILFVAVTALAVGGMLVVKELRSELRDPVSGSARLVDSGSATSAFKMHNFAYLKAAESKLDNTTMSWKVGQSSQGASVGSNFQYDPSKRSLTPSKKGIYFMYIQVTVNCNHKCQAGVLKLEVNDKLTCHVELTDDVEKTPVSQKCWTVTPLDSEDLITQMTVPKTTLENWSLDQDRSGLGVFLVE</sequence>
<organism evidence="2 3">
    <name type="scientific">Gambusia affinis</name>
    <name type="common">Western mosquitofish</name>
    <name type="synonym">Heterandria affinis</name>
    <dbReference type="NCBI Taxonomy" id="33528"/>
    <lineage>
        <taxon>Eukaryota</taxon>
        <taxon>Metazoa</taxon>
        <taxon>Chordata</taxon>
        <taxon>Craniata</taxon>
        <taxon>Vertebrata</taxon>
        <taxon>Euteleostomi</taxon>
        <taxon>Actinopterygii</taxon>
        <taxon>Neopterygii</taxon>
        <taxon>Teleostei</taxon>
        <taxon>Neoteleostei</taxon>
        <taxon>Acanthomorphata</taxon>
        <taxon>Ovalentaria</taxon>
        <taxon>Atherinomorphae</taxon>
        <taxon>Cyprinodontiformes</taxon>
        <taxon>Poeciliidae</taxon>
        <taxon>Poeciliinae</taxon>
        <taxon>Gambusia</taxon>
    </lineage>
</organism>
<keyword evidence="1" id="KW-1133">Transmembrane helix</keyword>
<protein>
    <submittedName>
        <fullName evidence="2">Uncharacterized protein</fullName>
    </submittedName>
</protein>
<evidence type="ECO:0000313" key="2">
    <source>
        <dbReference type="EMBL" id="PWA14885.1"/>
    </source>
</evidence>
<name>A0A315V7G9_GAMAF</name>
<evidence type="ECO:0000313" key="3">
    <source>
        <dbReference type="Proteomes" id="UP000250572"/>
    </source>
</evidence>
<feature type="transmembrane region" description="Helical" evidence="1">
    <location>
        <begin position="26"/>
        <end position="50"/>
    </location>
</feature>
<proteinExistence type="predicted"/>
<dbReference type="InterPro" id="IPR008983">
    <property type="entry name" value="Tumour_necrosis_fac-like_dom"/>
</dbReference>
<comment type="caution">
    <text evidence="2">The sequence shown here is derived from an EMBL/GenBank/DDBJ whole genome shotgun (WGS) entry which is preliminary data.</text>
</comment>
<dbReference type="Gene3D" id="2.60.120.40">
    <property type="match status" value="1"/>
</dbReference>
<dbReference type="SUPFAM" id="SSF49842">
    <property type="entry name" value="TNF-like"/>
    <property type="match status" value="1"/>
</dbReference>
<keyword evidence="1" id="KW-0812">Transmembrane</keyword>
<keyword evidence="3" id="KW-1185">Reference proteome</keyword>
<dbReference type="OrthoDB" id="9899228at2759"/>
<dbReference type="AlphaFoldDB" id="A0A315V7G9"/>
<dbReference type="Proteomes" id="UP000250572">
    <property type="component" value="Unassembled WGS sequence"/>
</dbReference>